<evidence type="ECO:0000256" key="1">
    <source>
        <dbReference type="ARBA" id="ARBA00022741"/>
    </source>
</evidence>
<evidence type="ECO:0000313" key="7">
    <source>
        <dbReference type="Proteomes" id="UP000244193"/>
    </source>
</evidence>
<dbReference type="RefSeq" id="WP_108370707.1">
    <property type="nucleotide sequence ID" value="NZ_CP028811.1"/>
</dbReference>
<keyword evidence="1" id="KW-0547">Nucleotide-binding</keyword>
<dbReference type="InterPro" id="IPR011545">
    <property type="entry name" value="DEAD/DEAH_box_helicase_dom"/>
</dbReference>
<dbReference type="InterPro" id="IPR050079">
    <property type="entry name" value="DEAD_box_RNA_helicase"/>
</dbReference>
<dbReference type="GO" id="GO:0003676">
    <property type="term" value="F:nucleic acid binding"/>
    <property type="evidence" value="ECO:0007669"/>
    <property type="project" value="InterPro"/>
</dbReference>
<dbReference type="SMART" id="SM00487">
    <property type="entry name" value="DEXDc"/>
    <property type="match status" value="1"/>
</dbReference>
<dbReference type="PANTHER" id="PTHR47959">
    <property type="entry name" value="ATP-DEPENDENT RNA HELICASE RHLE-RELATED"/>
    <property type="match status" value="1"/>
</dbReference>
<dbReference type="Pfam" id="PF00270">
    <property type="entry name" value="DEAD"/>
    <property type="match status" value="1"/>
</dbReference>
<dbReference type="GO" id="GO:0003724">
    <property type="term" value="F:RNA helicase activity"/>
    <property type="evidence" value="ECO:0007669"/>
    <property type="project" value="TreeGrafter"/>
</dbReference>
<dbReference type="EMBL" id="CP028811">
    <property type="protein sequence ID" value="AWA30125.1"/>
    <property type="molecule type" value="Genomic_DNA"/>
</dbReference>
<dbReference type="PROSITE" id="PS51192">
    <property type="entry name" value="HELICASE_ATP_BIND_1"/>
    <property type="match status" value="1"/>
</dbReference>
<name>A0A2S0RES7_9FLAO</name>
<dbReference type="Proteomes" id="UP000244193">
    <property type="component" value="Chromosome"/>
</dbReference>
<dbReference type="InterPro" id="IPR014001">
    <property type="entry name" value="Helicase_ATP-bd"/>
</dbReference>
<keyword evidence="3 6" id="KW-0347">Helicase</keyword>
<sequence length="206" mass="23115">MELKKINPSLRQALIENGLSEANELQSETFSAIKSGADVVVQSAEATGKTTTLVINVIQKLEKAQGESTRALVLVQDKEKVIEMVALFRTFANYTDLRVFGVHEKGDTDFDKNQISLGLDVLIGTPEKINHLFSTAGFNLNTIKIFAVDDADKLFKNRMDAVVQRLSMSIEKTQRLFFTTQITEKVEVLADKIMVEPLWFESEEDE</sequence>
<gene>
    <name evidence="6" type="ORF">HYN48_08555</name>
</gene>
<evidence type="ECO:0000256" key="2">
    <source>
        <dbReference type="ARBA" id="ARBA00022801"/>
    </source>
</evidence>
<dbReference type="AlphaFoldDB" id="A0A2S0RES7"/>
<dbReference type="InterPro" id="IPR027417">
    <property type="entry name" value="P-loop_NTPase"/>
</dbReference>
<keyword evidence="7" id="KW-1185">Reference proteome</keyword>
<evidence type="ECO:0000313" key="6">
    <source>
        <dbReference type="EMBL" id="AWA30125.1"/>
    </source>
</evidence>
<dbReference type="OrthoDB" id="1118340at2"/>
<proteinExistence type="predicted"/>
<dbReference type="SUPFAM" id="SSF52540">
    <property type="entry name" value="P-loop containing nucleoside triphosphate hydrolases"/>
    <property type="match status" value="1"/>
</dbReference>
<dbReference type="KEGG" id="fmg:HYN48_08555"/>
<accession>A0A2S0RES7</accession>
<dbReference type="GO" id="GO:0005524">
    <property type="term" value="F:ATP binding"/>
    <property type="evidence" value="ECO:0007669"/>
    <property type="project" value="UniProtKB-KW"/>
</dbReference>
<reference evidence="6 7" key="1">
    <citation type="submission" date="2018-04" db="EMBL/GenBank/DDBJ databases">
        <title>Genome sequencing of Flavobacterium sp. HYN0048.</title>
        <authorList>
            <person name="Yi H."/>
            <person name="Baek C."/>
        </authorList>
    </citation>
    <scope>NUCLEOTIDE SEQUENCE [LARGE SCALE GENOMIC DNA]</scope>
    <source>
        <strain evidence="6 7">HYN0048</strain>
    </source>
</reference>
<dbReference type="Gene3D" id="3.40.50.300">
    <property type="entry name" value="P-loop containing nucleotide triphosphate hydrolases"/>
    <property type="match status" value="1"/>
</dbReference>
<dbReference type="GO" id="GO:0016787">
    <property type="term" value="F:hydrolase activity"/>
    <property type="evidence" value="ECO:0007669"/>
    <property type="project" value="UniProtKB-KW"/>
</dbReference>
<organism evidence="6 7">
    <name type="scientific">Flavobacterium magnum</name>
    <dbReference type="NCBI Taxonomy" id="2162713"/>
    <lineage>
        <taxon>Bacteria</taxon>
        <taxon>Pseudomonadati</taxon>
        <taxon>Bacteroidota</taxon>
        <taxon>Flavobacteriia</taxon>
        <taxon>Flavobacteriales</taxon>
        <taxon>Flavobacteriaceae</taxon>
        <taxon>Flavobacterium</taxon>
    </lineage>
</organism>
<evidence type="ECO:0000259" key="5">
    <source>
        <dbReference type="PROSITE" id="PS51192"/>
    </source>
</evidence>
<keyword evidence="4" id="KW-0067">ATP-binding</keyword>
<dbReference type="GO" id="GO:0005829">
    <property type="term" value="C:cytosol"/>
    <property type="evidence" value="ECO:0007669"/>
    <property type="project" value="TreeGrafter"/>
</dbReference>
<evidence type="ECO:0000256" key="4">
    <source>
        <dbReference type="ARBA" id="ARBA00022840"/>
    </source>
</evidence>
<evidence type="ECO:0000256" key="3">
    <source>
        <dbReference type="ARBA" id="ARBA00022806"/>
    </source>
</evidence>
<keyword evidence="2" id="KW-0378">Hydrolase</keyword>
<feature type="domain" description="Helicase ATP-binding" evidence="5">
    <location>
        <begin position="30"/>
        <end position="200"/>
    </location>
</feature>
<dbReference type="PANTHER" id="PTHR47959:SF1">
    <property type="entry name" value="ATP-DEPENDENT RNA HELICASE DBPA"/>
    <property type="match status" value="1"/>
</dbReference>
<protein>
    <submittedName>
        <fullName evidence="6">RNA helicase</fullName>
    </submittedName>
</protein>